<protein>
    <submittedName>
        <fullName evidence="1">Uncharacterized protein</fullName>
    </submittedName>
</protein>
<proteinExistence type="predicted"/>
<reference evidence="1" key="2">
    <citation type="journal article" date="2015" name="Fish Shellfish Immunol.">
        <title>Early steps in the European eel (Anguilla anguilla)-Vibrio vulnificus interaction in the gills: Role of the RtxA13 toxin.</title>
        <authorList>
            <person name="Callol A."/>
            <person name="Pajuelo D."/>
            <person name="Ebbesson L."/>
            <person name="Teles M."/>
            <person name="MacKenzie S."/>
            <person name="Amaro C."/>
        </authorList>
    </citation>
    <scope>NUCLEOTIDE SEQUENCE</scope>
</reference>
<accession>A0A0E9UBR3</accession>
<evidence type="ECO:0000313" key="1">
    <source>
        <dbReference type="EMBL" id="JAH63251.1"/>
    </source>
</evidence>
<organism evidence="1">
    <name type="scientific">Anguilla anguilla</name>
    <name type="common">European freshwater eel</name>
    <name type="synonym">Muraena anguilla</name>
    <dbReference type="NCBI Taxonomy" id="7936"/>
    <lineage>
        <taxon>Eukaryota</taxon>
        <taxon>Metazoa</taxon>
        <taxon>Chordata</taxon>
        <taxon>Craniata</taxon>
        <taxon>Vertebrata</taxon>
        <taxon>Euteleostomi</taxon>
        <taxon>Actinopterygii</taxon>
        <taxon>Neopterygii</taxon>
        <taxon>Teleostei</taxon>
        <taxon>Anguilliformes</taxon>
        <taxon>Anguillidae</taxon>
        <taxon>Anguilla</taxon>
    </lineage>
</organism>
<reference evidence="1" key="1">
    <citation type="submission" date="2014-11" db="EMBL/GenBank/DDBJ databases">
        <authorList>
            <person name="Amaro Gonzalez C."/>
        </authorList>
    </citation>
    <scope>NUCLEOTIDE SEQUENCE</scope>
</reference>
<sequence>MKRLQVSSLPWRRMQAQPWWTWT</sequence>
<dbReference type="EMBL" id="GBXM01045326">
    <property type="protein sequence ID" value="JAH63251.1"/>
    <property type="molecule type" value="Transcribed_RNA"/>
</dbReference>
<name>A0A0E9UBR3_ANGAN</name>
<dbReference type="AlphaFoldDB" id="A0A0E9UBR3"/>